<dbReference type="GO" id="GO:0005789">
    <property type="term" value="C:endoplasmic reticulum membrane"/>
    <property type="evidence" value="ECO:0007669"/>
    <property type="project" value="UniProtKB-SubCell"/>
</dbReference>
<dbReference type="FunFam" id="2.60.120.200:FF:000011">
    <property type="entry name" value="Probable calnexin"/>
    <property type="match status" value="1"/>
</dbReference>
<evidence type="ECO:0000256" key="8">
    <source>
        <dbReference type="ARBA" id="ARBA00053392"/>
    </source>
</evidence>
<comment type="caution">
    <text evidence="12">The sequence shown here is derived from an EMBL/GenBank/DDBJ whole genome shotgun (WGS) entry which is preliminary data.</text>
</comment>
<dbReference type="InterPro" id="IPR009033">
    <property type="entry name" value="Calreticulin/calnexin_P_dom_sf"/>
</dbReference>
<feature type="disulfide bond" evidence="9">
    <location>
        <begin position="132"/>
        <end position="166"/>
    </location>
</feature>
<gene>
    <name evidence="12" type="ORF">CRM22_006199</name>
</gene>
<keyword evidence="3 10" id="KW-0812">Transmembrane</keyword>
<feature type="compositionally biased region" description="Acidic residues" evidence="11">
    <location>
        <begin position="275"/>
        <end position="284"/>
    </location>
</feature>
<dbReference type="GO" id="GO:0051082">
    <property type="term" value="F:unfolded protein binding"/>
    <property type="evidence" value="ECO:0007669"/>
    <property type="project" value="InterPro"/>
</dbReference>
<comment type="subcellular location">
    <subcellularLocation>
        <location evidence="1">Endoplasmic reticulum membrane</location>
        <topology evidence="1">Single-pass type I membrane protein</topology>
    </subcellularLocation>
</comment>
<feature type="chain" id="PRO_5021042353" description="Calnexin" evidence="10">
    <location>
        <begin position="19"/>
        <end position="597"/>
    </location>
</feature>
<evidence type="ECO:0000256" key="7">
    <source>
        <dbReference type="ARBA" id="ARBA00023186"/>
    </source>
</evidence>
<organism evidence="12 13">
    <name type="scientific">Opisthorchis felineus</name>
    <dbReference type="NCBI Taxonomy" id="147828"/>
    <lineage>
        <taxon>Eukaryota</taxon>
        <taxon>Metazoa</taxon>
        <taxon>Spiralia</taxon>
        <taxon>Lophotrochozoa</taxon>
        <taxon>Platyhelminthes</taxon>
        <taxon>Trematoda</taxon>
        <taxon>Digenea</taxon>
        <taxon>Opisthorchiida</taxon>
        <taxon>Opisthorchiata</taxon>
        <taxon>Opisthorchiidae</taxon>
        <taxon>Opisthorchis</taxon>
    </lineage>
</organism>
<feature type="compositionally biased region" description="Acidic residues" evidence="11">
    <location>
        <begin position="521"/>
        <end position="543"/>
    </location>
</feature>
<keyword evidence="4 10" id="KW-0256">Endoplasmic reticulum</keyword>
<evidence type="ECO:0000313" key="13">
    <source>
        <dbReference type="Proteomes" id="UP000308267"/>
    </source>
</evidence>
<dbReference type="Pfam" id="PF00262">
    <property type="entry name" value="Calreticulin"/>
    <property type="match status" value="1"/>
</dbReference>
<keyword evidence="10" id="KW-0732">Signal</keyword>
<dbReference type="STRING" id="147828.A0A4S2LMA8"/>
<protein>
    <recommendedName>
        <fullName evidence="14">Calnexin</fullName>
    </recommendedName>
</protein>
<dbReference type="PRINTS" id="PR00626">
    <property type="entry name" value="CALRETICULIN"/>
</dbReference>
<feature type="signal peptide" evidence="10">
    <location>
        <begin position="1"/>
        <end position="18"/>
    </location>
</feature>
<dbReference type="FunFam" id="2.10.250.10:FF:000001">
    <property type="entry name" value="Calnexin homolog"/>
    <property type="match status" value="1"/>
</dbReference>
<dbReference type="InterPro" id="IPR001580">
    <property type="entry name" value="Calret/calnex"/>
</dbReference>
<keyword evidence="9" id="KW-1015">Disulfide bond</keyword>
<evidence type="ECO:0000313" key="12">
    <source>
        <dbReference type="EMBL" id="TGZ64790.1"/>
    </source>
</evidence>
<evidence type="ECO:0000256" key="1">
    <source>
        <dbReference type="ARBA" id="ARBA00004115"/>
    </source>
</evidence>
<feature type="compositionally biased region" description="Acidic residues" evidence="11">
    <location>
        <begin position="568"/>
        <end position="578"/>
    </location>
</feature>
<dbReference type="GO" id="GO:0006457">
    <property type="term" value="P:protein folding"/>
    <property type="evidence" value="ECO:0007669"/>
    <property type="project" value="InterPro"/>
</dbReference>
<feature type="compositionally biased region" description="Basic and acidic residues" evidence="11">
    <location>
        <begin position="251"/>
        <end position="274"/>
    </location>
</feature>
<dbReference type="EMBL" id="SJOL01006601">
    <property type="protein sequence ID" value="TGZ64790.1"/>
    <property type="molecule type" value="Genomic_DNA"/>
</dbReference>
<dbReference type="AlphaFoldDB" id="A0A4S2LMA8"/>
<dbReference type="Gene3D" id="2.60.120.200">
    <property type="match status" value="1"/>
</dbReference>
<evidence type="ECO:0000256" key="9">
    <source>
        <dbReference type="PIRSR" id="PIRSR601580-3"/>
    </source>
</evidence>
<keyword evidence="5 10" id="KW-1133">Transmembrane helix</keyword>
<feature type="compositionally biased region" description="Basic and acidic residues" evidence="11">
    <location>
        <begin position="492"/>
        <end position="513"/>
    </location>
</feature>
<dbReference type="SUPFAM" id="SSF49899">
    <property type="entry name" value="Concanavalin A-like lectins/glucanases"/>
    <property type="match status" value="1"/>
</dbReference>
<feature type="transmembrane region" description="Helical" evidence="10">
    <location>
        <begin position="458"/>
        <end position="478"/>
    </location>
</feature>
<evidence type="ECO:0000256" key="4">
    <source>
        <dbReference type="ARBA" id="ARBA00022824"/>
    </source>
</evidence>
<accession>A0A4S2LMA8</accession>
<feature type="region of interest" description="Disordered" evidence="11">
    <location>
        <begin position="488"/>
        <end position="597"/>
    </location>
</feature>
<keyword evidence="13" id="KW-1185">Reference proteome</keyword>
<dbReference type="Gene3D" id="2.10.250.10">
    <property type="entry name" value="Calreticulin/calnexin, P domain"/>
    <property type="match status" value="1"/>
</dbReference>
<dbReference type="SUPFAM" id="SSF63887">
    <property type="entry name" value="P-domain of calnexin/calreticulin"/>
    <property type="match status" value="1"/>
</dbReference>
<dbReference type="PANTHER" id="PTHR11073">
    <property type="entry name" value="CALRETICULIN AND CALNEXIN"/>
    <property type="match status" value="1"/>
</dbReference>
<feature type="region of interest" description="Disordered" evidence="11">
    <location>
        <begin position="235"/>
        <end position="284"/>
    </location>
</feature>
<keyword evidence="7 10" id="KW-0143">Chaperone</keyword>
<proteinExistence type="inferred from homology"/>
<keyword evidence="6 10" id="KW-0472">Membrane</keyword>
<dbReference type="GO" id="GO:0005509">
    <property type="term" value="F:calcium ion binding"/>
    <property type="evidence" value="ECO:0007669"/>
    <property type="project" value="InterPro"/>
</dbReference>
<comment type="function">
    <text evidence="8">Calcium-binding protein that interacts with newly synthesized monoglucosylated glycoproteins in the endoplasmic reticulum. It may act in assisting protein assembly and/or in the retention within the ER of unassembled protein subunits. It seems to play a major role in the quality control apparatus of the ER by the retention of incorrectly folded proteins. Required for embryogenesis and larval development under heat and ER stress conditions. May be important for germ cell development. Involved in neuronal necrotic cell death.</text>
</comment>
<sequence>MSLRVVLVLVVLVVYCFSISLCEEVEAPPKPKFQTPNVPRDAYFAMYFESPGDMNKFVRSIATKDGAPESLAKYDGVWSIEEFHAVDGDYELLARSKAKHHAISAKLSRPIKFDTDELVVQYEVRFAGGIDCAGAYIKLLSDIPGSELAKFNDKTLYTIMFGPDKCDPNPKFHFIIQYKNPKTGQFEEKHAKKVTSDLDQYFTDKKTHLYTLVMRSDNSFERYIDQVKVQSGNLLNDLEPQINPPEEIDDPNDKRPDDWDDRETIVDVNAKKPDDWDEDAPEFITDESATKPEGWLDDEPEMIPDPSAEVPKDWDPEMDGEWEAPKIKNEKCAQAPGCGEWRKPQIRNPAYKGKWSPPLIANPAFKGVWKPAKIKNPDYYYDNSPFKNLQPVSAIGIELWTMNENITFDNFLIVDSWRDAYEFAQETWARKAEAERRADPKSQSVIDAIRDTYKEKPFLVIGIGIACTIPLLLCLWFICRPSKQHTPVAMHKKTDAATPDDVRRDPTKYDSTRPVKPTSTEAEEADEEDEEEEDVEDEEEDDLVQVPNVAGGDAAATKTVAGSKADLESDSESADVAENEPAPVEKHSVRKRRSRKE</sequence>
<dbReference type="OrthoDB" id="1938156at2759"/>
<feature type="compositionally biased region" description="Basic residues" evidence="11">
    <location>
        <begin position="588"/>
        <end position="597"/>
    </location>
</feature>
<dbReference type="InterPro" id="IPR013320">
    <property type="entry name" value="ConA-like_dom_sf"/>
</dbReference>
<evidence type="ECO:0000256" key="2">
    <source>
        <dbReference type="ARBA" id="ARBA00010983"/>
    </source>
</evidence>
<evidence type="ECO:0000256" key="6">
    <source>
        <dbReference type="ARBA" id="ARBA00023136"/>
    </source>
</evidence>
<name>A0A4S2LMA8_OPIFE</name>
<evidence type="ECO:0000256" key="11">
    <source>
        <dbReference type="SAM" id="MobiDB-lite"/>
    </source>
</evidence>
<comment type="similarity">
    <text evidence="2 10">Belongs to the calreticulin family.</text>
</comment>
<dbReference type="GO" id="GO:0036503">
    <property type="term" value="P:ERAD pathway"/>
    <property type="evidence" value="ECO:0007669"/>
    <property type="project" value="TreeGrafter"/>
</dbReference>
<evidence type="ECO:0008006" key="14">
    <source>
        <dbReference type="Google" id="ProtNLM"/>
    </source>
</evidence>
<dbReference type="Proteomes" id="UP000308267">
    <property type="component" value="Unassembled WGS sequence"/>
</dbReference>
<dbReference type="PANTHER" id="PTHR11073:SF1">
    <property type="entry name" value="CALNEXIN 14D-RELATED"/>
    <property type="match status" value="1"/>
</dbReference>
<evidence type="ECO:0000256" key="3">
    <source>
        <dbReference type="ARBA" id="ARBA00022692"/>
    </source>
</evidence>
<evidence type="ECO:0000256" key="10">
    <source>
        <dbReference type="RuleBase" id="RU362126"/>
    </source>
</evidence>
<evidence type="ECO:0000256" key="5">
    <source>
        <dbReference type="ARBA" id="ARBA00022989"/>
    </source>
</evidence>
<reference evidence="12 13" key="1">
    <citation type="journal article" date="2019" name="BMC Genomics">
        <title>New insights from Opisthorchis felineus genome: update on genomics of the epidemiologically important liver flukes.</title>
        <authorList>
            <person name="Ershov N.I."/>
            <person name="Mordvinov V.A."/>
            <person name="Prokhortchouk E.B."/>
            <person name="Pakharukova M.Y."/>
            <person name="Gunbin K.V."/>
            <person name="Ustyantsev K."/>
            <person name="Genaev M.A."/>
            <person name="Blinov A.G."/>
            <person name="Mazur A."/>
            <person name="Boulygina E."/>
            <person name="Tsygankova S."/>
            <person name="Khrameeva E."/>
            <person name="Chekanov N."/>
            <person name="Fan G."/>
            <person name="Xiao A."/>
            <person name="Zhang H."/>
            <person name="Xu X."/>
            <person name="Yang H."/>
            <person name="Solovyev V."/>
            <person name="Lee S.M."/>
            <person name="Liu X."/>
            <person name="Afonnikov D.A."/>
            <person name="Skryabin K.G."/>
        </authorList>
    </citation>
    <scope>NUCLEOTIDE SEQUENCE [LARGE SCALE GENOMIC DNA]</scope>
    <source>
        <strain evidence="12">AK-0245</strain>
        <tissue evidence="12">Whole organism</tissue>
    </source>
</reference>